<organism evidence="1 2">
    <name type="scientific">Coprobacter fastidiosus NSB1 = JCM 33896</name>
    <dbReference type="NCBI Taxonomy" id="1349822"/>
    <lineage>
        <taxon>Bacteria</taxon>
        <taxon>Pseudomonadati</taxon>
        <taxon>Bacteroidota</taxon>
        <taxon>Bacteroidia</taxon>
        <taxon>Bacteroidales</taxon>
        <taxon>Barnesiellaceae</taxon>
        <taxon>Coprobacter</taxon>
    </lineage>
</organism>
<sequence length="39" mass="4824">MHLLCKYVCKNKQFIYFVIQKVDFFIIMNKKVSLLVEIW</sequence>
<dbReference type="Proteomes" id="UP000269493">
    <property type="component" value="Unassembled WGS sequence"/>
</dbReference>
<protein>
    <submittedName>
        <fullName evidence="1">Uncharacterized protein</fullName>
    </submittedName>
</protein>
<gene>
    <name evidence="1" type="ORF">BC742_0994</name>
</gene>
<keyword evidence="2" id="KW-1185">Reference proteome</keyword>
<reference evidence="1 2" key="1">
    <citation type="submission" date="2018-10" db="EMBL/GenBank/DDBJ databases">
        <title>Genomic Encyclopedia of Archaeal and Bacterial Type Strains, Phase II (KMG-II): from individual species to whole genera.</title>
        <authorList>
            <person name="Goeker M."/>
        </authorList>
    </citation>
    <scope>NUCLEOTIDE SEQUENCE [LARGE SCALE GENOMIC DNA]</scope>
    <source>
        <strain evidence="1 2">NSB1</strain>
    </source>
</reference>
<evidence type="ECO:0000313" key="1">
    <source>
        <dbReference type="EMBL" id="RKT60063.1"/>
    </source>
</evidence>
<dbReference type="EMBL" id="RBXN01000002">
    <property type="protein sequence ID" value="RKT60063.1"/>
    <property type="molecule type" value="Genomic_DNA"/>
</dbReference>
<name>A0A495WHA1_9BACT</name>
<evidence type="ECO:0000313" key="2">
    <source>
        <dbReference type="Proteomes" id="UP000269493"/>
    </source>
</evidence>
<proteinExistence type="predicted"/>
<comment type="caution">
    <text evidence="1">The sequence shown here is derived from an EMBL/GenBank/DDBJ whole genome shotgun (WGS) entry which is preliminary data.</text>
</comment>
<dbReference type="AlphaFoldDB" id="A0A495WHA1"/>
<accession>A0A495WHA1</accession>